<feature type="region of interest" description="Disordered" evidence="5">
    <location>
        <begin position="131"/>
        <end position="162"/>
    </location>
</feature>
<protein>
    <recommendedName>
        <fullName evidence="6">C2H2-type domain-containing protein</fullName>
    </recommendedName>
</protein>
<feature type="region of interest" description="Disordered" evidence="5">
    <location>
        <begin position="269"/>
        <end position="291"/>
    </location>
</feature>
<reference evidence="7" key="1">
    <citation type="submission" date="2021-10" db="EMBL/GenBank/DDBJ databases">
        <authorList>
            <person name="Piombo E."/>
        </authorList>
    </citation>
    <scope>NUCLEOTIDE SEQUENCE</scope>
</reference>
<evidence type="ECO:0000259" key="6">
    <source>
        <dbReference type="PROSITE" id="PS50157"/>
    </source>
</evidence>
<dbReference type="GO" id="GO:0000981">
    <property type="term" value="F:DNA-binding transcription factor activity, RNA polymerase II-specific"/>
    <property type="evidence" value="ECO:0007669"/>
    <property type="project" value="TreeGrafter"/>
</dbReference>
<dbReference type="PANTHER" id="PTHR23235">
    <property type="entry name" value="KRUEPPEL-LIKE TRANSCRIPTION FACTOR"/>
    <property type="match status" value="1"/>
</dbReference>
<dbReference type="InterPro" id="IPR036236">
    <property type="entry name" value="Znf_C2H2_sf"/>
</dbReference>
<dbReference type="SMART" id="SM00355">
    <property type="entry name" value="ZnF_C2H2"/>
    <property type="match status" value="3"/>
</dbReference>
<gene>
    <name evidence="7" type="ORF">CSOL1703_00002042</name>
</gene>
<organism evidence="7 8">
    <name type="scientific">Clonostachys solani</name>
    <dbReference type="NCBI Taxonomy" id="160281"/>
    <lineage>
        <taxon>Eukaryota</taxon>
        <taxon>Fungi</taxon>
        <taxon>Dikarya</taxon>
        <taxon>Ascomycota</taxon>
        <taxon>Pezizomycotina</taxon>
        <taxon>Sordariomycetes</taxon>
        <taxon>Hypocreomycetidae</taxon>
        <taxon>Hypocreales</taxon>
        <taxon>Bionectriaceae</taxon>
        <taxon>Clonostachys</taxon>
    </lineage>
</organism>
<dbReference type="Gene3D" id="3.30.160.60">
    <property type="entry name" value="Classic Zinc Finger"/>
    <property type="match status" value="3"/>
</dbReference>
<feature type="region of interest" description="Disordered" evidence="5">
    <location>
        <begin position="417"/>
        <end position="440"/>
    </location>
</feature>
<feature type="domain" description="C2H2-type" evidence="6">
    <location>
        <begin position="297"/>
        <end position="326"/>
    </location>
</feature>
<feature type="compositionally biased region" description="Polar residues" evidence="5">
    <location>
        <begin position="131"/>
        <end position="145"/>
    </location>
</feature>
<keyword evidence="1" id="KW-0479">Metal-binding</keyword>
<keyword evidence="3" id="KW-0862">Zinc</keyword>
<keyword evidence="2 4" id="KW-0863">Zinc-finger</keyword>
<feature type="domain" description="C2H2-type" evidence="6">
    <location>
        <begin position="329"/>
        <end position="359"/>
    </location>
</feature>
<keyword evidence="8" id="KW-1185">Reference proteome</keyword>
<dbReference type="GO" id="GO:0000978">
    <property type="term" value="F:RNA polymerase II cis-regulatory region sequence-specific DNA binding"/>
    <property type="evidence" value="ECO:0007669"/>
    <property type="project" value="TreeGrafter"/>
</dbReference>
<accession>A0A9N9Z754</accession>
<evidence type="ECO:0000256" key="5">
    <source>
        <dbReference type="SAM" id="MobiDB-lite"/>
    </source>
</evidence>
<dbReference type="OrthoDB" id="6910977at2759"/>
<evidence type="ECO:0000313" key="7">
    <source>
        <dbReference type="EMBL" id="CAH0050075.1"/>
    </source>
</evidence>
<proteinExistence type="predicted"/>
<dbReference type="SUPFAM" id="SSF57667">
    <property type="entry name" value="beta-beta-alpha zinc fingers"/>
    <property type="match status" value="2"/>
</dbReference>
<dbReference type="Proteomes" id="UP000775872">
    <property type="component" value="Unassembled WGS sequence"/>
</dbReference>
<dbReference type="PROSITE" id="PS00028">
    <property type="entry name" value="ZINC_FINGER_C2H2_1"/>
    <property type="match status" value="2"/>
</dbReference>
<dbReference type="Pfam" id="PF00096">
    <property type="entry name" value="zf-C2H2"/>
    <property type="match status" value="3"/>
</dbReference>
<evidence type="ECO:0000256" key="3">
    <source>
        <dbReference type="ARBA" id="ARBA00022833"/>
    </source>
</evidence>
<comment type="caution">
    <text evidence="7">The sequence shown here is derived from an EMBL/GenBank/DDBJ whole genome shotgun (WGS) entry which is preliminary data.</text>
</comment>
<evidence type="ECO:0000313" key="8">
    <source>
        <dbReference type="Proteomes" id="UP000775872"/>
    </source>
</evidence>
<name>A0A9N9Z754_9HYPO</name>
<evidence type="ECO:0000256" key="1">
    <source>
        <dbReference type="ARBA" id="ARBA00022723"/>
    </source>
</evidence>
<dbReference type="InterPro" id="IPR013087">
    <property type="entry name" value="Znf_C2H2_type"/>
</dbReference>
<evidence type="ECO:0000256" key="2">
    <source>
        <dbReference type="ARBA" id="ARBA00022771"/>
    </source>
</evidence>
<dbReference type="FunFam" id="3.30.160.60:FF:000446">
    <property type="entry name" value="Zinc finger protein"/>
    <property type="match status" value="1"/>
</dbReference>
<dbReference type="AlphaFoldDB" id="A0A9N9Z754"/>
<dbReference type="GO" id="GO:0008270">
    <property type="term" value="F:zinc ion binding"/>
    <property type="evidence" value="ECO:0007669"/>
    <property type="project" value="UniProtKB-KW"/>
</dbReference>
<feature type="compositionally biased region" description="Basic residues" evidence="5">
    <location>
        <begin position="278"/>
        <end position="290"/>
    </location>
</feature>
<dbReference type="EMBL" id="CABFOC020000035">
    <property type="protein sequence ID" value="CAH0050075.1"/>
    <property type="molecule type" value="Genomic_DNA"/>
</dbReference>
<evidence type="ECO:0000256" key="4">
    <source>
        <dbReference type="PROSITE-ProRule" id="PRU00042"/>
    </source>
</evidence>
<feature type="domain" description="C2H2-type" evidence="6">
    <location>
        <begin position="360"/>
        <end position="387"/>
    </location>
</feature>
<sequence length="455" mass="50252">MDLTPPSLTTSPYSPQRKHLDSPPYIHPACCMPETTAGGYPSTTTVDSHPYNIPPPYGSMIDPSLDPHVVNGGSPLAPLGSMTGGVSWNHSSVSAAASPADTTTSSIMPTGISSEYEQFASYDSSCMPQTYPQSNAYGRPASQSPAFLRTPPSSSSDMVVRDRSSLSSTSSFVFSREQAMVSKSKVNSALSYGGIVNAPQYDASTQLPSRTSFNTNTPMYLGEGFQTPHSTHLQPPQTHNGLPPGQLPLSATATTIGGPSSASQILVNSSDRGQTWTRLRRKKRPTRKHTTKEEANYQCTIDGCGKFFSRSYNFKSHLETHDEKREYPFPCKEPNCSKKFVRKTDLQRHHQSVHTKERNHKCDFCGRMFARKDTLRRHMEDGCSKRFEIGMLDAEEYEELESAKLPEVPRPREIQNLGTTLRPPMSANPITTGPDDNRILAMPTHTLTSRVDNWR</sequence>
<dbReference type="PROSITE" id="PS50157">
    <property type="entry name" value="ZINC_FINGER_C2H2_2"/>
    <property type="match status" value="3"/>
</dbReference>
<dbReference type="PANTHER" id="PTHR23235:SF120">
    <property type="entry name" value="KRUPPEL-LIKE FACTOR 15"/>
    <property type="match status" value="1"/>
</dbReference>